<feature type="transmembrane region" description="Helical" evidence="1">
    <location>
        <begin position="137"/>
        <end position="155"/>
    </location>
</feature>
<dbReference type="AlphaFoldDB" id="A0A182QX47"/>
<name>A0A182QX47_9DIPT</name>
<evidence type="ECO:0000313" key="2">
    <source>
        <dbReference type="EnsemblMetazoa" id="AFAF018624-PA"/>
    </source>
</evidence>
<proteinExistence type="predicted"/>
<evidence type="ECO:0000256" key="1">
    <source>
        <dbReference type="SAM" id="Phobius"/>
    </source>
</evidence>
<evidence type="ECO:0000313" key="3">
    <source>
        <dbReference type="Proteomes" id="UP000075886"/>
    </source>
</evidence>
<reference evidence="2" key="2">
    <citation type="submission" date="2020-05" db="UniProtKB">
        <authorList>
            <consortium name="EnsemblMetazoa"/>
        </authorList>
    </citation>
    <scope>IDENTIFICATION</scope>
    <source>
        <strain evidence="2">FAR1</strain>
    </source>
</reference>
<dbReference type="EMBL" id="AXCN02000839">
    <property type="status" value="NOT_ANNOTATED_CDS"/>
    <property type="molecule type" value="Genomic_DNA"/>
</dbReference>
<reference evidence="3" key="1">
    <citation type="submission" date="2014-01" db="EMBL/GenBank/DDBJ databases">
        <title>The Genome Sequence of Anopheles farauti FAR1 (V2).</title>
        <authorList>
            <consortium name="The Broad Institute Genomics Platform"/>
            <person name="Neafsey D.E."/>
            <person name="Besansky N."/>
            <person name="Howell P."/>
            <person name="Walton C."/>
            <person name="Young S.K."/>
            <person name="Zeng Q."/>
            <person name="Gargeya S."/>
            <person name="Fitzgerald M."/>
            <person name="Haas B."/>
            <person name="Abouelleil A."/>
            <person name="Allen A.W."/>
            <person name="Alvarado L."/>
            <person name="Arachchi H.M."/>
            <person name="Berlin A.M."/>
            <person name="Chapman S.B."/>
            <person name="Gainer-Dewar J."/>
            <person name="Goldberg J."/>
            <person name="Griggs A."/>
            <person name="Gujja S."/>
            <person name="Hansen M."/>
            <person name="Howarth C."/>
            <person name="Imamovic A."/>
            <person name="Ireland A."/>
            <person name="Larimer J."/>
            <person name="McCowan C."/>
            <person name="Murphy C."/>
            <person name="Pearson M."/>
            <person name="Poon T.W."/>
            <person name="Priest M."/>
            <person name="Roberts A."/>
            <person name="Saif S."/>
            <person name="Shea T."/>
            <person name="Sisk P."/>
            <person name="Sykes S."/>
            <person name="Wortman J."/>
            <person name="Nusbaum C."/>
            <person name="Birren B."/>
        </authorList>
    </citation>
    <scope>NUCLEOTIDE SEQUENCE [LARGE SCALE GENOMIC DNA]</scope>
    <source>
        <strain evidence="3">FAR1</strain>
    </source>
</reference>
<dbReference type="VEuPathDB" id="VectorBase:AFAF018624"/>
<keyword evidence="1" id="KW-1133">Transmembrane helix</keyword>
<organism evidence="2 3">
    <name type="scientific">Anopheles farauti</name>
    <dbReference type="NCBI Taxonomy" id="69004"/>
    <lineage>
        <taxon>Eukaryota</taxon>
        <taxon>Metazoa</taxon>
        <taxon>Ecdysozoa</taxon>
        <taxon>Arthropoda</taxon>
        <taxon>Hexapoda</taxon>
        <taxon>Insecta</taxon>
        <taxon>Pterygota</taxon>
        <taxon>Neoptera</taxon>
        <taxon>Endopterygota</taxon>
        <taxon>Diptera</taxon>
        <taxon>Nematocera</taxon>
        <taxon>Culicoidea</taxon>
        <taxon>Culicidae</taxon>
        <taxon>Anophelinae</taxon>
        <taxon>Anopheles</taxon>
    </lineage>
</organism>
<dbReference type="EnsemblMetazoa" id="AFAF018624-RA">
    <property type="protein sequence ID" value="AFAF018624-PA"/>
    <property type="gene ID" value="AFAF018624"/>
</dbReference>
<protein>
    <submittedName>
        <fullName evidence="2">Uncharacterized protein</fullName>
    </submittedName>
</protein>
<sequence length="283" mass="31013">MHKNSVASGIGWPTSVRSVRCRYPGQSPITGSTRCPISLPPSSYAAIRMLASSGSTTFLNTNGSSSYTGLMPLSRTILVRNFLRTVSAGSPNMSTSTYVPTFLSVRNWPDMTVTITVPAMIPSTCNRREKKYEHKKWLAVSLVCGTLSASFAPIGPTAVPGMDSSSLELSESDEPRLKKSSNWNLASASVSPFPDGSPDTSSAFSTRRRSSLLVANVLMMLKREHERKNRINAWPVPYAKREAVIRSTAFKIHLPGGAEGKHYTRQELGDRCPKPERPIDHLR</sequence>
<accession>A0A182QX47</accession>
<dbReference type="Proteomes" id="UP000075886">
    <property type="component" value="Unassembled WGS sequence"/>
</dbReference>
<keyword evidence="3" id="KW-1185">Reference proteome</keyword>
<keyword evidence="1" id="KW-0472">Membrane</keyword>
<keyword evidence="1" id="KW-0812">Transmembrane</keyword>